<gene>
    <name evidence="1" type="ORF">DEBURN_LOCUS9323</name>
</gene>
<reference evidence="1" key="1">
    <citation type="submission" date="2021-06" db="EMBL/GenBank/DDBJ databases">
        <authorList>
            <person name="Kallberg Y."/>
            <person name="Tangrot J."/>
            <person name="Rosling A."/>
        </authorList>
    </citation>
    <scope>NUCLEOTIDE SEQUENCE</scope>
    <source>
        <strain evidence="1">AZ414A</strain>
    </source>
</reference>
<comment type="caution">
    <text evidence="1">The sequence shown here is derived from an EMBL/GenBank/DDBJ whole genome shotgun (WGS) entry which is preliminary data.</text>
</comment>
<name>A0A9N9GCI1_9GLOM</name>
<dbReference type="AlphaFoldDB" id="A0A9N9GCI1"/>
<feature type="non-terminal residue" evidence="1">
    <location>
        <position position="1"/>
    </location>
</feature>
<dbReference type="EMBL" id="CAJVPK010001726">
    <property type="protein sequence ID" value="CAG8596735.1"/>
    <property type="molecule type" value="Genomic_DNA"/>
</dbReference>
<protein>
    <submittedName>
        <fullName evidence="1">5871_t:CDS:1</fullName>
    </submittedName>
</protein>
<organism evidence="1 2">
    <name type="scientific">Diversispora eburnea</name>
    <dbReference type="NCBI Taxonomy" id="1213867"/>
    <lineage>
        <taxon>Eukaryota</taxon>
        <taxon>Fungi</taxon>
        <taxon>Fungi incertae sedis</taxon>
        <taxon>Mucoromycota</taxon>
        <taxon>Glomeromycotina</taxon>
        <taxon>Glomeromycetes</taxon>
        <taxon>Diversisporales</taxon>
        <taxon>Diversisporaceae</taxon>
        <taxon>Diversispora</taxon>
    </lineage>
</organism>
<dbReference type="OrthoDB" id="2447531at2759"/>
<proteinExistence type="predicted"/>
<accession>A0A9N9GCI1</accession>
<keyword evidence="2" id="KW-1185">Reference proteome</keyword>
<dbReference type="Proteomes" id="UP000789706">
    <property type="component" value="Unassembled WGS sequence"/>
</dbReference>
<feature type="non-terminal residue" evidence="1">
    <location>
        <position position="85"/>
    </location>
</feature>
<sequence>MNSEIWAISENNTSVVEAALSLANDEGKQLKLLKTMITFVDYYLFLYEISRKKNESELQILAQEVATGKAIAKVLEIVNLEKKKL</sequence>
<evidence type="ECO:0000313" key="2">
    <source>
        <dbReference type="Proteomes" id="UP000789706"/>
    </source>
</evidence>
<evidence type="ECO:0000313" key="1">
    <source>
        <dbReference type="EMBL" id="CAG8596735.1"/>
    </source>
</evidence>